<evidence type="ECO:0000259" key="3">
    <source>
        <dbReference type="Pfam" id="PF20568"/>
    </source>
</evidence>
<protein>
    <recommendedName>
        <fullName evidence="3">DUF6777 domain-containing protein</fullName>
    </recommendedName>
</protein>
<evidence type="ECO:0000256" key="2">
    <source>
        <dbReference type="SAM" id="SignalP"/>
    </source>
</evidence>
<feature type="compositionally biased region" description="Low complexity" evidence="1">
    <location>
        <begin position="364"/>
        <end position="405"/>
    </location>
</feature>
<feature type="region of interest" description="Disordered" evidence="1">
    <location>
        <begin position="347"/>
        <end position="405"/>
    </location>
</feature>
<proteinExistence type="predicted"/>
<evidence type="ECO:0000313" key="5">
    <source>
        <dbReference type="Proteomes" id="UP000298860"/>
    </source>
</evidence>
<dbReference type="Proteomes" id="UP000298860">
    <property type="component" value="Unassembled WGS sequence"/>
</dbReference>
<comment type="caution">
    <text evidence="4">The sequence shown here is derived from an EMBL/GenBank/DDBJ whole genome shotgun (WGS) entry which is preliminary data.</text>
</comment>
<dbReference type="AlphaFoldDB" id="A0A4D4JGU6"/>
<keyword evidence="5" id="KW-1185">Reference proteome</keyword>
<accession>A0A4D4JGU6</accession>
<feature type="chain" id="PRO_5038502603" description="DUF6777 domain-containing protein" evidence="2">
    <location>
        <begin position="16"/>
        <end position="405"/>
    </location>
</feature>
<feature type="compositionally biased region" description="Pro residues" evidence="1">
    <location>
        <begin position="229"/>
        <end position="240"/>
    </location>
</feature>
<reference evidence="5" key="1">
    <citation type="submission" date="2019-04" db="EMBL/GenBank/DDBJ databases">
        <title>Draft genome sequence of Pseudonocardiaceae bacterium SL3-2-4.</title>
        <authorList>
            <person name="Ningsih F."/>
            <person name="Yokota A."/>
            <person name="Sakai Y."/>
            <person name="Nanatani K."/>
            <person name="Yabe S."/>
            <person name="Oetari A."/>
            <person name="Sjamsuridzal W."/>
        </authorList>
    </citation>
    <scope>NUCLEOTIDE SEQUENCE [LARGE SCALE GENOMIC DNA]</scope>
    <source>
        <strain evidence="5">SL3-2-4</strain>
    </source>
</reference>
<feature type="region of interest" description="Disordered" evidence="1">
    <location>
        <begin position="32"/>
        <end position="72"/>
    </location>
</feature>
<dbReference type="InterPro" id="IPR046704">
    <property type="entry name" value="DUF6777"/>
</dbReference>
<name>A0A4D4JGU6_9PSEU</name>
<feature type="signal peptide" evidence="2">
    <location>
        <begin position="1"/>
        <end position="15"/>
    </location>
</feature>
<sequence>MLAGLVIALAAAACASQPPAPPAASYQLEPAATSGVPPFTPPVGTDQPVLTRPPQARGRLTGNTPGLYGGSRNNARCDPHALVAFLRANPEKAAAWAGVLGISPAQIPGYVDGLTPVLLRTDTAVTNHGFDNGRVTTEAAVVQAGTAVLVDGRGVPVTKCNCGNPLTPPPTSGQGSYRGAAWPGFSAQSVTVIQQSTTVVNDFVLVEPGAAAAFIRPIGTVGAEDAPTTMPPSPGTPAPSGPAASRGRASWQITDCLVDRANNEFALRARIFVRNEDSNVTHNYRFRLLFGTTGDRYAEPTETVYGVPPGQNRAQNVSLGPSYVSESAKALPAGPVRCEITQVLDENNAEPMPGSLPAQPPASSPTGSPGPATTSPGPTVQTPTTAETPTPATTSTQSSGGTPAR</sequence>
<dbReference type="EMBL" id="BJFL01000034">
    <property type="protein sequence ID" value="GDY33123.1"/>
    <property type="molecule type" value="Genomic_DNA"/>
</dbReference>
<evidence type="ECO:0000313" key="4">
    <source>
        <dbReference type="EMBL" id="GDY33123.1"/>
    </source>
</evidence>
<dbReference type="RefSeq" id="WP_137816097.1">
    <property type="nucleotide sequence ID" value="NZ_BJFL01000034.1"/>
</dbReference>
<dbReference type="OrthoDB" id="4655582at2"/>
<gene>
    <name evidence="4" type="ORF">GTS_47560</name>
</gene>
<keyword evidence="2" id="KW-0732">Signal</keyword>
<organism evidence="4 5">
    <name type="scientific">Gandjariella thermophila</name>
    <dbReference type="NCBI Taxonomy" id="1931992"/>
    <lineage>
        <taxon>Bacteria</taxon>
        <taxon>Bacillati</taxon>
        <taxon>Actinomycetota</taxon>
        <taxon>Actinomycetes</taxon>
        <taxon>Pseudonocardiales</taxon>
        <taxon>Pseudonocardiaceae</taxon>
        <taxon>Gandjariella</taxon>
    </lineage>
</organism>
<dbReference type="Pfam" id="PF20568">
    <property type="entry name" value="DUF6777"/>
    <property type="match status" value="1"/>
</dbReference>
<feature type="region of interest" description="Disordered" evidence="1">
    <location>
        <begin position="225"/>
        <end position="246"/>
    </location>
</feature>
<evidence type="ECO:0000256" key="1">
    <source>
        <dbReference type="SAM" id="MobiDB-lite"/>
    </source>
</evidence>
<feature type="domain" description="DUF6777" evidence="3">
    <location>
        <begin position="60"/>
        <end position="219"/>
    </location>
</feature>